<comment type="caution">
    <text evidence="1">The sequence shown here is derived from an EMBL/GenBank/DDBJ whole genome shotgun (WGS) entry which is preliminary data.</text>
</comment>
<dbReference type="AlphaFoldDB" id="A0A7C2URI7"/>
<dbReference type="Proteomes" id="UP000885664">
    <property type="component" value="Unassembled WGS sequence"/>
</dbReference>
<reference evidence="1" key="1">
    <citation type="journal article" date="2020" name="mSystems">
        <title>Genome- and Community-Level Interaction Insights into Carbon Utilization and Element Cycling Functions of Hydrothermarchaeota in Hydrothermal Sediment.</title>
        <authorList>
            <person name="Zhou Z."/>
            <person name="Liu Y."/>
            <person name="Xu W."/>
            <person name="Pan J."/>
            <person name="Luo Z.H."/>
            <person name="Li M."/>
        </authorList>
    </citation>
    <scope>NUCLEOTIDE SEQUENCE [LARGE SCALE GENOMIC DNA]</scope>
    <source>
        <strain evidence="1">SpSt-1259</strain>
    </source>
</reference>
<organism evidence="1">
    <name type="scientific">Fervidicoccus fontis</name>
    <dbReference type="NCBI Taxonomy" id="683846"/>
    <lineage>
        <taxon>Archaea</taxon>
        <taxon>Thermoproteota</taxon>
        <taxon>Thermoprotei</taxon>
        <taxon>Fervidicoccales</taxon>
        <taxon>Fervidicoccaceae</taxon>
        <taxon>Fervidicoccus</taxon>
    </lineage>
</organism>
<evidence type="ECO:0000313" key="1">
    <source>
        <dbReference type="EMBL" id="HEU97736.1"/>
    </source>
</evidence>
<sequence length="69" mass="7529">MSQNSISLSLIEEYEINGVKRFKFREEKTGIIINVAGRDAEDAKKRAVQVASVVFGLEVENSAIGSDGN</sequence>
<protein>
    <submittedName>
        <fullName evidence="1">Uncharacterized protein</fullName>
    </submittedName>
</protein>
<dbReference type="EMBL" id="DSFE01000057">
    <property type="protein sequence ID" value="HEU97736.1"/>
    <property type="molecule type" value="Genomic_DNA"/>
</dbReference>
<accession>A0A7C2URI7</accession>
<gene>
    <name evidence="1" type="ORF">ENO36_02630</name>
</gene>
<proteinExistence type="predicted"/>
<name>A0A7C2URI7_9CREN</name>